<dbReference type="AlphaFoldDB" id="A0A0F7C9W1"/>
<keyword evidence="1" id="KW-0687">Ribonucleoprotein</keyword>
<dbReference type="RefSeq" id="YP_009138122.1">
    <property type="nucleotide sequence ID" value="NC_027061.1"/>
</dbReference>
<dbReference type="GO" id="GO:0005840">
    <property type="term" value="C:ribosome"/>
    <property type="evidence" value="ECO:0007669"/>
    <property type="project" value="UniProtKB-KW"/>
</dbReference>
<geneLocation type="mitochondrion" evidence="1"/>
<dbReference type="SUPFAM" id="SSF74731">
    <property type="entry name" value="Ribosomal protein L20"/>
    <property type="match status" value="1"/>
</dbReference>
<dbReference type="InterPro" id="IPR035566">
    <property type="entry name" value="Ribosomal_protein_bL20_C"/>
</dbReference>
<gene>
    <name evidence="1" type="primary">rpl20</name>
</gene>
<keyword evidence="1" id="KW-0689">Ribosomal protein</keyword>
<name>A0A0F7C9W1_CALTB</name>
<keyword evidence="1" id="KW-0496">Mitochondrion</keyword>
<organism evidence="1">
    <name type="scientific">Calliarthron tuberculosum</name>
    <name type="common">Coralline red alga</name>
    <name type="synonym">Corallina tuberculosa</name>
    <dbReference type="NCBI Taxonomy" id="48942"/>
    <lineage>
        <taxon>Eukaryota</taxon>
        <taxon>Rhodophyta</taxon>
        <taxon>Florideophyceae</taxon>
        <taxon>Corallinophycidae</taxon>
        <taxon>Corallinales</taxon>
        <taxon>Corallinaceae</taxon>
        <taxon>Corallinoideae</taxon>
        <taxon>Calliarthron</taxon>
    </lineage>
</organism>
<dbReference type="EMBL" id="KR005619">
    <property type="protein sequence ID" value="AKG26254.1"/>
    <property type="molecule type" value="Genomic_DNA"/>
</dbReference>
<protein>
    <submittedName>
        <fullName evidence="1">Ribosomal protein L20</fullName>
    </submittedName>
</protein>
<accession>A0A0F7C9W1</accession>
<reference evidence="1" key="1">
    <citation type="submission" date="2015-03" db="EMBL/GenBank/DDBJ databases">
        <title>Calliarthron tuberculosum mitochondrial genome.</title>
        <authorList>
            <person name="Bi G."/>
            <person name="Liu G."/>
            <person name="Zhao E."/>
            <person name="Du Q."/>
        </authorList>
    </citation>
    <scope>NUCLEOTIDE SEQUENCE</scope>
</reference>
<sequence>MYSYKLFRKEKNATISRHKTKSQLTKHRINIVNSYLFFTNTNYNLFIKFLNHNLIFLNHKITSKLILEEVATSFTFSKWLIKYYKTSY</sequence>
<dbReference type="GeneID" id="24286915"/>
<evidence type="ECO:0000313" key="1">
    <source>
        <dbReference type="EMBL" id="AKG26254.1"/>
    </source>
</evidence>
<proteinExistence type="predicted"/>